<dbReference type="EMBL" id="PKMF04000151">
    <property type="protein sequence ID" value="KAK7846697.1"/>
    <property type="molecule type" value="Genomic_DNA"/>
</dbReference>
<reference evidence="6 7" key="1">
    <citation type="journal article" date="2018" name="Sci. Data">
        <title>The draft genome sequence of cork oak.</title>
        <authorList>
            <person name="Ramos A.M."/>
            <person name="Usie A."/>
            <person name="Barbosa P."/>
            <person name="Barros P.M."/>
            <person name="Capote T."/>
            <person name="Chaves I."/>
            <person name="Simoes F."/>
            <person name="Abreu I."/>
            <person name="Carrasquinho I."/>
            <person name="Faro C."/>
            <person name="Guimaraes J.B."/>
            <person name="Mendonca D."/>
            <person name="Nobrega F."/>
            <person name="Rodrigues L."/>
            <person name="Saibo N.J.M."/>
            <person name="Varela M.C."/>
            <person name="Egas C."/>
            <person name="Matos J."/>
            <person name="Miguel C.M."/>
            <person name="Oliveira M.M."/>
            <person name="Ricardo C.P."/>
            <person name="Goncalves S."/>
        </authorList>
    </citation>
    <scope>NUCLEOTIDE SEQUENCE [LARGE SCALE GENOMIC DNA]</scope>
    <source>
        <strain evidence="7">cv. HL8</strain>
    </source>
</reference>
<organism evidence="6 7">
    <name type="scientific">Quercus suber</name>
    <name type="common">Cork oak</name>
    <dbReference type="NCBI Taxonomy" id="58331"/>
    <lineage>
        <taxon>Eukaryota</taxon>
        <taxon>Viridiplantae</taxon>
        <taxon>Streptophyta</taxon>
        <taxon>Embryophyta</taxon>
        <taxon>Tracheophyta</taxon>
        <taxon>Spermatophyta</taxon>
        <taxon>Magnoliopsida</taxon>
        <taxon>eudicotyledons</taxon>
        <taxon>Gunneridae</taxon>
        <taxon>Pentapetalae</taxon>
        <taxon>rosids</taxon>
        <taxon>fabids</taxon>
        <taxon>Fagales</taxon>
        <taxon>Fagaceae</taxon>
        <taxon>Quercus</taxon>
    </lineage>
</organism>
<evidence type="ECO:0000313" key="6">
    <source>
        <dbReference type="EMBL" id="KAK7846697.1"/>
    </source>
</evidence>
<keyword evidence="7" id="KW-1185">Reference proteome</keyword>
<dbReference type="GO" id="GO:0016301">
    <property type="term" value="F:kinase activity"/>
    <property type="evidence" value="ECO:0007669"/>
    <property type="project" value="UniProtKB-KW"/>
</dbReference>
<dbReference type="PROSITE" id="PS50927">
    <property type="entry name" value="BULB_LECTIN"/>
    <property type="match status" value="1"/>
</dbReference>
<dbReference type="PANTHER" id="PTHR32444">
    <property type="entry name" value="BULB-TYPE LECTIN DOMAIN-CONTAINING PROTEIN"/>
    <property type="match status" value="1"/>
</dbReference>
<dbReference type="Gene3D" id="2.90.10.10">
    <property type="entry name" value="Bulb-type lectin domain"/>
    <property type="match status" value="1"/>
</dbReference>
<dbReference type="AlphaFoldDB" id="A0AAW0L5I7"/>
<evidence type="ECO:0000259" key="5">
    <source>
        <dbReference type="PROSITE" id="PS50927"/>
    </source>
</evidence>
<keyword evidence="1 4" id="KW-0732">Signal</keyword>
<dbReference type="SMART" id="SM00108">
    <property type="entry name" value="B_lectin"/>
    <property type="match status" value="1"/>
</dbReference>
<feature type="domain" description="Bulb-type lectin" evidence="5">
    <location>
        <begin position="32"/>
        <end position="156"/>
    </location>
</feature>
<evidence type="ECO:0000313" key="7">
    <source>
        <dbReference type="Proteomes" id="UP000237347"/>
    </source>
</evidence>
<protein>
    <submittedName>
        <fullName evidence="6">G-type lectin s-receptor-like serine/threonine-protein kinase</fullName>
    </submittedName>
</protein>
<evidence type="ECO:0000256" key="3">
    <source>
        <dbReference type="ARBA" id="ARBA00023180"/>
    </source>
</evidence>
<evidence type="ECO:0000256" key="1">
    <source>
        <dbReference type="ARBA" id="ARBA00022729"/>
    </source>
</evidence>
<name>A0AAW0L5I7_QUESU</name>
<gene>
    <name evidence="6" type="ORF">CFP56_007498</name>
</gene>
<dbReference type="Proteomes" id="UP000237347">
    <property type="component" value="Unassembled WGS sequence"/>
</dbReference>
<feature type="signal peptide" evidence="4">
    <location>
        <begin position="1"/>
        <end position="29"/>
    </location>
</feature>
<dbReference type="PANTHER" id="PTHR32444:SF118">
    <property type="entry name" value="OS09G0551150 PROTEIN"/>
    <property type="match status" value="1"/>
</dbReference>
<accession>A0AAW0L5I7</accession>
<dbReference type="InterPro" id="IPR036426">
    <property type="entry name" value="Bulb-type_lectin_dom_sf"/>
</dbReference>
<feature type="chain" id="PRO_5043967966" evidence="4">
    <location>
        <begin position="30"/>
        <end position="156"/>
    </location>
</feature>
<sequence>MAFTWSASHISFCTIYTFLFLSSFSFCSARDTLTFRNPINDNQGESLVSAGKIFELGFFTPSGSSKHGRYVGIWNYKSSPMVVVWVANRIEPVSSKTTGAFTSSENGDLQLYKLDNDTAPASWSLTLMEPRDNCSVLMLVVPLAAAILRKVQCATA</sequence>
<evidence type="ECO:0000256" key="4">
    <source>
        <dbReference type="SAM" id="SignalP"/>
    </source>
</evidence>
<keyword evidence="2" id="KW-1015">Disulfide bond</keyword>
<dbReference type="SUPFAM" id="SSF51110">
    <property type="entry name" value="alpha-D-mannose-specific plant lectins"/>
    <property type="match status" value="1"/>
</dbReference>
<keyword evidence="3" id="KW-0325">Glycoprotein</keyword>
<proteinExistence type="predicted"/>
<evidence type="ECO:0000256" key="2">
    <source>
        <dbReference type="ARBA" id="ARBA00023157"/>
    </source>
</evidence>
<dbReference type="InterPro" id="IPR001480">
    <property type="entry name" value="Bulb-type_lectin_dom"/>
</dbReference>
<comment type="caution">
    <text evidence="6">The sequence shown here is derived from an EMBL/GenBank/DDBJ whole genome shotgun (WGS) entry which is preliminary data.</text>
</comment>